<evidence type="ECO:0000313" key="3">
    <source>
        <dbReference type="EMBL" id="KUJ24461.1"/>
    </source>
</evidence>
<proteinExistence type="predicted"/>
<feature type="region of interest" description="Disordered" evidence="1">
    <location>
        <begin position="40"/>
        <end position="86"/>
    </location>
</feature>
<feature type="chain" id="PRO_5008268697" evidence="2">
    <location>
        <begin position="21"/>
        <end position="263"/>
    </location>
</feature>
<evidence type="ECO:0000313" key="4">
    <source>
        <dbReference type="Proteomes" id="UP000070700"/>
    </source>
</evidence>
<feature type="compositionally biased region" description="Pro residues" evidence="1">
    <location>
        <begin position="59"/>
        <end position="73"/>
    </location>
</feature>
<accession>A0A194XWF0</accession>
<protein>
    <submittedName>
        <fullName evidence="3">Uncharacterized protein</fullName>
    </submittedName>
</protein>
<dbReference type="EMBL" id="KQ947404">
    <property type="protein sequence ID" value="KUJ24461.1"/>
    <property type="molecule type" value="Genomic_DNA"/>
</dbReference>
<feature type="compositionally biased region" description="Low complexity" evidence="1">
    <location>
        <begin position="40"/>
        <end position="56"/>
    </location>
</feature>
<feature type="region of interest" description="Disordered" evidence="1">
    <location>
        <begin position="99"/>
        <end position="122"/>
    </location>
</feature>
<evidence type="ECO:0000256" key="1">
    <source>
        <dbReference type="SAM" id="MobiDB-lite"/>
    </source>
</evidence>
<dbReference type="AlphaFoldDB" id="A0A194XWF0"/>
<dbReference type="RefSeq" id="XP_018078816.1">
    <property type="nucleotide sequence ID" value="XM_018206035.1"/>
</dbReference>
<keyword evidence="2" id="KW-0732">Signal</keyword>
<sequence>MIIAIPILCLLSTMHISIQANQPQPYQPQPYAQQYYPQQPYSPQVQAQAQQSASSPWVPLQPAPEPYVFQPPPGRDDLPQPYVFQPPPGEAALPQPYIFQPPPGYDDLPQPRASERPDQTAAGAEFVQTASSMPQPGSPSVPGILTADNVDISRIAGEDPIGFLEFWIECIKRAKEAGLPMPQIQGILMGPPAGRAWPARSQWEKNQEHQQSRPTLNLHADISPTELLRLISGRPVDLVTAEATMDVRLTIKGTTKEPKITEL</sequence>
<evidence type="ECO:0000256" key="2">
    <source>
        <dbReference type="SAM" id="SignalP"/>
    </source>
</evidence>
<name>A0A194XWF0_MOLSC</name>
<reference evidence="3 4" key="1">
    <citation type="submission" date="2015-10" db="EMBL/GenBank/DDBJ databases">
        <title>Full genome of DAOMC 229536 Phialocephala scopiformis, a fungal endophyte of spruce producing the potent anti-insectan compound rugulosin.</title>
        <authorList>
            <consortium name="DOE Joint Genome Institute"/>
            <person name="Walker A.K."/>
            <person name="Frasz S.L."/>
            <person name="Seifert K.A."/>
            <person name="Miller J.D."/>
            <person name="Mondo S.J."/>
            <person name="Labutti K."/>
            <person name="Lipzen A."/>
            <person name="Dockter R."/>
            <person name="Kennedy M."/>
            <person name="Grigoriev I.V."/>
            <person name="Spatafora J.W."/>
        </authorList>
    </citation>
    <scope>NUCLEOTIDE SEQUENCE [LARGE SCALE GENOMIC DNA]</scope>
    <source>
        <strain evidence="3 4">CBS 120377</strain>
    </source>
</reference>
<organism evidence="3 4">
    <name type="scientific">Mollisia scopiformis</name>
    <name type="common">Conifer needle endophyte fungus</name>
    <name type="synonym">Phialocephala scopiformis</name>
    <dbReference type="NCBI Taxonomy" id="149040"/>
    <lineage>
        <taxon>Eukaryota</taxon>
        <taxon>Fungi</taxon>
        <taxon>Dikarya</taxon>
        <taxon>Ascomycota</taxon>
        <taxon>Pezizomycotina</taxon>
        <taxon>Leotiomycetes</taxon>
        <taxon>Helotiales</taxon>
        <taxon>Mollisiaceae</taxon>
        <taxon>Mollisia</taxon>
    </lineage>
</organism>
<dbReference type="KEGG" id="psco:LY89DRAFT_23065"/>
<dbReference type="Proteomes" id="UP000070700">
    <property type="component" value="Unassembled WGS sequence"/>
</dbReference>
<dbReference type="InParanoid" id="A0A194XWF0"/>
<feature type="signal peptide" evidence="2">
    <location>
        <begin position="1"/>
        <end position="20"/>
    </location>
</feature>
<keyword evidence="4" id="KW-1185">Reference proteome</keyword>
<dbReference type="GeneID" id="28815761"/>
<gene>
    <name evidence="3" type="ORF">LY89DRAFT_23065</name>
</gene>